<dbReference type="Proteomes" id="UP000233551">
    <property type="component" value="Unassembled WGS sequence"/>
</dbReference>
<keyword evidence="3" id="KW-1185">Reference proteome</keyword>
<gene>
    <name evidence="2" type="ORF">CRG98_026264</name>
</gene>
<feature type="region of interest" description="Disordered" evidence="1">
    <location>
        <begin position="63"/>
        <end position="96"/>
    </location>
</feature>
<evidence type="ECO:0000313" key="2">
    <source>
        <dbReference type="EMBL" id="PKI53327.1"/>
    </source>
</evidence>
<protein>
    <submittedName>
        <fullName evidence="2">Uncharacterized protein</fullName>
    </submittedName>
</protein>
<name>A0A2I0JAQ1_PUNGR</name>
<dbReference type="AlphaFoldDB" id="A0A2I0JAQ1"/>
<sequence>MYMQYFFFSCEGGWALRGRVSSRLRTSDRSRCLVVEAVAKAGEAGGGGCSGCGSTESGAVVGPKNRKNCGSGDRGGRDGCRKRQRRGGGGRPRSRRAFLQRGAAGEMAYSSSWCVLWVFSQGGKV</sequence>
<reference evidence="2 3" key="1">
    <citation type="submission" date="2017-11" db="EMBL/GenBank/DDBJ databases">
        <title>De-novo sequencing of pomegranate (Punica granatum L.) genome.</title>
        <authorList>
            <person name="Akparov Z."/>
            <person name="Amiraslanov A."/>
            <person name="Hajiyeva S."/>
            <person name="Abbasov M."/>
            <person name="Kaur K."/>
            <person name="Hamwieh A."/>
            <person name="Solovyev V."/>
            <person name="Salamov A."/>
            <person name="Braich B."/>
            <person name="Kosarev P."/>
            <person name="Mahmoud A."/>
            <person name="Hajiyev E."/>
            <person name="Babayeva S."/>
            <person name="Izzatullayeva V."/>
            <person name="Mammadov A."/>
            <person name="Mammadov A."/>
            <person name="Sharifova S."/>
            <person name="Ojaghi J."/>
            <person name="Eynullazada K."/>
            <person name="Bayramov B."/>
            <person name="Abdulazimova A."/>
            <person name="Shahmuradov I."/>
        </authorList>
    </citation>
    <scope>NUCLEOTIDE SEQUENCE [LARGE SCALE GENOMIC DNA]</scope>
    <source>
        <strain evidence="3">cv. AG2017</strain>
        <tissue evidence="2">Leaf</tissue>
    </source>
</reference>
<organism evidence="2 3">
    <name type="scientific">Punica granatum</name>
    <name type="common">Pomegranate</name>
    <dbReference type="NCBI Taxonomy" id="22663"/>
    <lineage>
        <taxon>Eukaryota</taxon>
        <taxon>Viridiplantae</taxon>
        <taxon>Streptophyta</taxon>
        <taxon>Embryophyta</taxon>
        <taxon>Tracheophyta</taxon>
        <taxon>Spermatophyta</taxon>
        <taxon>Magnoliopsida</taxon>
        <taxon>eudicotyledons</taxon>
        <taxon>Gunneridae</taxon>
        <taxon>Pentapetalae</taxon>
        <taxon>rosids</taxon>
        <taxon>malvids</taxon>
        <taxon>Myrtales</taxon>
        <taxon>Lythraceae</taxon>
        <taxon>Punica</taxon>
    </lineage>
</organism>
<evidence type="ECO:0000256" key="1">
    <source>
        <dbReference type="SAM" id="MobiDB-lite"/>
    </source>
</evidence>
<comment type="caution">
    <text evidence="2">The sequence shown here is derived from an EMBL/GenBank/DDBJ whole genome shotgun (WGS) entry which is preliminary data.</text>
</comment>
<dbReference type="EMBL" id="PGOL01001861">
    <property type="protein sequence ID" value="PKI53327.1"/>
    <property type="molecule type" value="Genomic_DNA"/>
</dbReference>
<evidence type="ECO:0000313" key="3">
    <source>
        <dbReference type="Proteomes" id="UP000233551"/>
    </source>
</evidence>
<accession>A0A2I0JAQ1</accession>
<feature type="compositionally biased region" description="Basic residues" evidence="1">
    <location>
        <begin position="82"/>
        <end position="96"/>
    </location>
</feature>
<proteinExistence type="predicted"/>